<organism evidence="3 4">
    <name type="scientific">Panacibacter microcysteis</name>
    <dbReference type="NCBI Taxonomy" id="2793269"/>
    <lineage>
        <taxon>Bacteria</taxon>
        <taxon>Pseudomonadati</taxon>
        <taxon>Bacteroidota</taxon>
        <taxon>Chitinophagia</taxon>
        <taxon>Chitinophagales</taxon>
        <taxon>Chitinophagaceae</taxon>
        <taxon>Panacibacter</taxon>
    </lineage>
</organism>
<gene>
    <name evidence="3" type="ORF">I5907_12965</name>
</gene>
<evidence type="ECO:0000313" key="4">
    <source>
        <dbReference type="Proteomes" id="UP000628448"/>
    </source>
</evidence>
<dbReference type="EMBL" id="JADWYR010000002">
    <property type="protein sequence ID" value="MBG9377147.1"/>
    <property type="molecule type" value="Genomic_DNA"/>
</dbReference>
<dbReference type="GO" id="GO:0008107">
    <property type="term" value="F:galactoside 2-alpha-L-fucosyltransferase activity"/>
    <property type="evidence" value="ECO:0007669"/>
    <property type="project" value="InterPro"/>
</dbReference>
<dbReference type="Proteomes" id="UP000628448">
    <property type="component" value="Unassembled WGS sequence"/>
</dbReference>
<keyword evidence="4" id="KW-1185">Reference proteome</keyword>
<comment type="caution">
    <text evidence="3">The sequence shown here is derived from an EMBL/GenBank/DDBJ whole genome shotgun (WGS) entry which is preliminary data.</text>
</comment>
<protein>
    <submittedName>
        <fullName evidence="3">Alpha-1,2-fucosyltransferase</fullName>
    </submittedName>
</protein>
<evidence type="ECO:0000313" key="3">
    <source>
        <dbReference type="EMBL" id="MBG9377147.1"/>
    </source>
</evidence>
<name>A0A931E6N1_9BACT</name>
<keyword evidence="1" id="KW-0328">Glycosyltransferase</keyword>
<dbReference type="GO" id="GO:0016020">
    <property type="term" value="C:membrane"/>
    <property type="evidence" value="ECO:0007669"/>
    <property type="project" value="InterPro"/>
</dbReference>
<keyword evidence="2" id="KW-0808">Transferase</keyword>
<dbReference type="RefSeq" id="WP_196991246.1">
    <property type="nucleotide sequence ID" value="NZ_JADWYR010000002.1"/>
</dbReference>
<reference evidence="3" key="1">
    <citation type="submission" date="2020-11" db="EMBL/GenBank/DDBJ databases">
        <title>Bacterial whole genome sequence for Panacibacter sp. DH6.</title>
        <authorList>
            <person name="Le V."/>
            <person name="Ko S."/>
            <person name="Ahn C.-Y."/>
            <person name="Oh H.-M."/>
        </authorList>
    </citation>
    <scope>NUCLEOTIDE SEQUENCE</scope>
    <source>
        <strain evidence="3">DH6</strain>
    </source>
</reference>
<dbReference type="Gene3D" id="3.40.50.11350">
    <property type="match status" value="1"/>
</dbReference>
<dbReference type="Pfam" id="PF01531">
    <property type="entry name" value="Glyco_transf_11"/>
    <property type="match status" value="1"/>
</dbReference>
<dbReference type="PANTHER" id="PTHR11927">
    <property type="entry name" value="GALACTOSIDE 2-L-FUCOSYLTRANSFERASE"/>
    <property type="match status" value="1"/>
</dbReference>
<dbReference type="InterPro" id="IPR002516">
    <property type="entry name" value="Glyco_trans_11"/>
</dbReference>
<dbReference type="AlphaFoldDB" id="A0A931E6N1"/>
<evidence type="ECO:0000256" key="1">
    <source>
        <dbReference type="ARBA" id="ARBA00022676"/>
    </source>
</evidence>
<evidence type="ECO:0000256" key="2">
    <source>
        <dbReference type="ARBA" id="ARBA00022679"/>
    </source>
</evidence>
<dbReference type="GO" id="GO:0005975">
    <property type="term" value="P:carbohydrate metabolic process"/>
    <property type="evidence" value="ECO:0007669"/>
    <property type="project" value="InterPro"/>
</dbReference>
<sequence>MGAAKPLSFFCFEIQEKNYINIALLIVDYKAGQLANRIFQFAYFIAHANEHHYRLINPCFEEYLHLFEATDKNSFPSGRISTVYNGHKTAASFFQRGVNVLRRRSKKGNGKISIFNFHSIRDTHDKKYTEFDMNDPEFVKLVKRQVVFAKGWNYRNTGLLRKHAAALRTIFKPKEVYLQEVGKCIEEAKQQFDVVVGVHLRRGDYKDFFDGRWYYEDAVFAAKLEETRKIFAAKNKTCGFIVCSNEQVNKEAYRGIALLTAERPPVVDLYLLAACDYILGPPSTFTMWASFYGNTPLYVIRDKEKIPGLSDFKVAEGVESFF</sequence>
<accession>A0A931E6N1</accession>
<proteinExistence type="predicted"/>
<dbReference type="PANTHER" id="PTHR11927:SF9">
    <property type="entry name" value="L-FUCOSYLTRANSFERASE"/>
    <property type="match status" value="1"/>
</dbReference>